<dbReference type="CDD" id="cd07377">
    <property type="entry name" value="WHTH_GntR"/>
    <property type="match status" value="1"/>
</dbReference>
<keyword evidence="2" id="KW-0238">DNA-binding</keyword>
<feature type="domain" description="HTH gntR-type" evidence="4">
    <location>
        <begin position="9"/>
        <end position="77"/>
    </location>
</feature>
<accession>A0A2U1JYP7</accession>
<dbReference type="RefSeq" id="WP_116555108.1">
    <property type="nucleotide sequence ID" value="NZ_QCZG01000024.1"/>
</dbReference>
<evidence type="ECO:0000256" key="2">
    <source>
        <dbReference type="ARBA" id="ARBA00023125"/>
    </source>
</evidence>
<evidence type="ECO:0000313" key="5">
    <source>
        <dbReference type="EMBL" id="PWA10074.1"/>
    </source>
</evidence>
<dbReference type="EMBL" id="QCZG01000024">
    <property type="protein sequence ID" value="PWA10074.1"/>
    <property type="molecule type" value="Genomic_DNA"/>
</dbReference>
<dbReference type="PANTHER" id="PTHR38445">
    <property type="entry name" value="HTH-TYPE TRANSCRIPTIONAL REPRESSOR YTRA"/>
    <property type="match status" value="1"/>
</dbReference>
<reference evidence="5 6" key="1">
    <citation type="submission" date="2018-04" db="EMBL/GenBank/DDBJ databases">
        <title>Camelliibacillus theae gen. nov., sp. nov., isolated from Pu'er tea.</title>
        <authorList>
            <person name="Niu L."/>
        </authorList>
    </citation>
    <scope>NUCLEOTIDE SEQUENCE [LARGE SCALE GENOMIC DNA]</scope>
    <source>
        <strain evidence="5 6">T8</strain>
    </source>
</reference>
<dbReference type="Gene3D" id="1.10.10.10">
    <property type="entry name" value="Winged helix-like DNA-binding domain superfamily/Winged helix DNA-binding domain"/>
    <property type="match status" value="1"/>
</dbReference>
<keyword evidence="1" id="KW-0805">Transcription regulation</keyword>
<comment type="caution">
    <text evidence="5">The sequence shown here is derived from an EMBL/GenBank/DDBJ whole genome shotgun (WGS) entry which is preliminary data.</text>
</comment>
<evidence type="ECO:0000256" key="3">
    <source>
        <dbReference type="ARBA" id="ARBA00023163"/>
    </source>
</evidence>
<dbReference type="AlphaFoldDB" id="A0A2U1JYP7"/>
<keyword evidence="6" id="KW-1185">Reference proteome</keyword>
<dbReference type="InterPro" id="IPR036390">
    <property type="entry name" value="WH_DNA-bd_sf"/>
</dbReference>
<dbReference type="GO" id="GO:0003700">
    <property type="term" value="F:DNA-binding transcription factor activity"/>
    <property type="evidence" value="ECO:0007669"/>
    <property type="project" value="InterPro"/>
</dbReference>
<sequence>MKDEFNASKPIYFQLAERINRQIVRNELHAGDKLLSVREMAVQSGVNPNTVQRTYSELERMGIVETRRGQGTFVTENVDVLTNLRETMKEEYISNFVNDMKELGFSEDEMMAGLTDYFYAANEKRGEQE</sequence>
<evidence type="ECO:0000259" key="4">
    <source>
        <dbReference type="PROSITE" id="PS50949"/>
    </source>
</evidence>
<dbReference type="OrthoDB" id="362473at2"/>
<dbReference type="GO" id="GO:0003677">
    <property type="term" value="F:DNA binding"/>
    <property type="evidence" value="ECO:0007669"/>
    <property type="project" value="UniProtKB-KW"/>
</dbReference>
<dbReference type="SMART" id="SM00345">
    <property type="entry name" value="HTH_GNTR"/>
    <property type="match status" value="1"/>
</dbReference>
<evidence type="ECO:0000313" key="6">
    <source>
        <dbReference type="Proteomes" id="UP000245998"/>
    </source>
</evidence>
<dbReference type="PANTHER" id="PTHR38445:SF6">
    <property type="entry name" value="GNTR-FAMILY TRANSCRIPTIONAL REGULATOR"/>
    <property type="match status" value="1"/>
</dbReference>
<dbReference type="InterPro" id="IPR000524">
    <property type="entry name" value="Tscrpt_reg_HTH_GntR"/>
</dbReference>
<proteinExistence type="predicted"/>
<dbReference type="Proteomes" id="UP000245998">
    <property type="component" value="Unassembled WGS sequence"/>
</dbReference>
<protein>
    <submittedName>
        <fullName evidence="5">GntR family transcriptional regulator</fullName>
    </submittedName>
</protein>
<keyword evidence="3" id="KW-0804">Transcription</keyword>
<organism evidence="5 6">
    <name type="scientific">Pueribacillus theae</name>
    <dbReference type="NCBI Taxonomy" id="2171751"/>
    <lineage>
        <taxon>Bacteria</taxon>
        <taxon>Bacillati</taxon>
        <taxon>Bacillota</taxon>
        <taxon>Bacilli</taxon>
        <taxon>Bacillales</taxon>
        <taxon>Bacillaceae</taxon>
        <taxon>Pueribacillus</taxon>
    </lineage>
</organism>
<evidence type="ECO:0000256" key="1">
    <source>
        <dbReference type="ARBA" id="ARBA00023015"/>
    </source>
</evidence>
<dbReference type="PROSITE" id="PS50949">
    <property type="entry name" value="HTH_GNTR"/>
    <property type="match status" value="1"/>
</dbReference>
<name>A0A2U1JYP7_9BACI</name>
<dbReference type="Pfam" id="PF00392">
    <property type="entry name" value="GntR"/>
    <property type="match status" value="1"/>
</dbReference>
<dbReference type="SUPFAM" id="SSF46785">
    <property type="entry name" value="Winged helix' DNA-binding domain"/>
    <property type="match status" value="1"/>
</dbReference>
<dbReference type="InterPro" id="IPR036388">
    <property type="entry name" value="WH-like_DNA-bd_sf"/>
</dbReference>
<gene>
    <name evidence="5" type="ORF">DCC39_11820</name>
</gene>